<dbReference type="Gene3D" id="2.60.120.590">
    <property type="entry name" value="Alpha-ketoglutarate-dependent dioxygenase AlkB-like"/>
    <property type="match status" value="1"/>
</dbReference>
<dbReference type="GO" id="GO:0035516">
    <property type="term" value="F:broad specificity oxidative DNA demethylase activity"/>
    <property type="evidence" value="ECO:0007669"/>
    <property type="project" value="TreeGrafter"/>
</dbReference>
<sequence>MDLCVSSQSVAADQVGKDLFKEAYKFYARRKPPPDFKDVIDFRETKNHVEVDQVPYSGLSGQDLTLKGLIPTYKWEVFTLTTNPGFFFIRNPFEPHYQKYWVKRCLEDYHNKPNKTNIDAHLDEDRKENLWETHVKDPSHSNMKHLHWATLGYQYDWNEKKYHKDQCTAFPEDLSLLSSIIAERVGFPAFTAQASIVNYYHLNSKLGGHVDYSEFDHDAPLLSISFGQSAIFLLGGVTKSVKPVAMYINSGDVVVMSGAARLAYHAVPRILPGTLDKLDSPLPVLVDAAGKTVSQGGNLPVSLSLNTITQTCHIASNIDAPDIPQKQNAGPDQQGNGARGQTANSLCSNCQSHMKVKVLKLHKSESVQRHNSEICSGCYNAQLAKSSCSREQIYTDRGKEQEISAPSLQEVTKEGAAQSDLQNKNEKLKTVNEKIARDLHHLQWAPLREWLETGRINVNVRQVLKHGHDFPEK</sequence>
<evidence type="ECO:0000313" key="9">
    <source>
        <dbReference type="RefSeq" id="XP_013411477.1"/>
    </source>
</evidence>
<dbReference type="Proteomes" id="UP000085678">
    <property type="component" value="Unplaced"/>
</dbReference>
<keyword evidence="3" id="KW-0560">Oxidoreductase</keyword>
<evidence type="ECO:0000259" key="7">
    <source>
        <dbReference type="Pfam" id="PF13532"/>
    </source>
</evidence>
<feature type="compositionally biased region" description="Polar residues" evidence="6">
    <location>
        <begin position="325"/>
        <end position="342"/>
    </location>
</feature>
<feature type="domain" description="Alpha-ketoglutarate-dependent dioxygenase AlkB-like" evidence="7">
    <location>
        <begin position="86"/>
        <end position="277"/>
    </location>
</feature>
<name>A0A1S3JM76_LINAN</name>
<feature type="binding site" evidence="5">
    <location>
        <position position="211"/>
    </location>
    <ligand>
        <name>Fe cation</name>
        <dbReference type="ChEBI" id="CHEBI:24875"/>
        <note>catalytic</note>
    </ligand>
</feature>
<feature type="region of interest" description="Disordered" evidence="6">
    <location>
        <begin position="319"/>
        <end position="342"/>
    </location>
</feature>
<dbReference type="GO" id="GO:0035515">
    <property type="term" value="F:oxidative RNA demethylase activity"/>
    <property type="evidence" value="ECO:0007669"/>
    <property type="project" value="TreeGrafter"/>
</dbReference>
<dbReference type="KEGG" id="lak:106174456"/>
<evidence type="ECO:0000256" key="2">
    <source>
        <dbReference type="ARBA" id="ARBA00022964"/>
    </source>
</evidence>
<dbReference type="GO" id="GO:0005634">
    <property type="term" value="C:nucleus"/>
    <property type="evidence" value="ECO:0007669"/>
    <property type="project" value="TreeGrafter"/>
</dbReference>
<dbReference type="InterPro" id="IPR037151">
    <property type="entry name" value="AlkB-like_sf"/>
</dbReference>
<protein>
    <submittedName>
        <fullName evidence="9">Nucleic acid dioxygenase ALKBH1</fullName>
    </submittedName>
</protein>
<dbReference type="STRING" id="7574.A0A1S3JM76"/>
<keyword evidence="8" id="KW-1185">Reference proteome</keyword>
<evidence type="ECO:0000313" key="8">
    <source>
        <dbReference type="Proteomes" id="UP000085678"/>
    </source>
</evidence>
<accession>A0A1S3JM76</accession>
<reference evidence="9" key="1">
    <citation type="submission" date="2025-08" db="UniProtKB">
        <authorList>
            <consortium name="RefSeq"/>
        </authorList>
    </citation>
    <scope>IDENTIFICATION</scope>
    <source>
        <tissue evidence="9">Gonads</tissue>
    </source>
</reference>
<dbReference type="FunCoup" id="A0A1S3JM76">
    <property type="interactions" value="2991"/>
</dbReference>
<evidence type="ECO:0000256" key="4">
    <source>
        <dbReference type="ARBA" id="ARBA00023004"/>
    </source>
</evidence>
<dbReference type="InterPro" id="IPR004574">
    <property type="entry name" value="Alkb"/>
</dbReference>
<dbReference type="GO" id="GO:0005737">
    <property type="term" value="C:cytoplasm"/>
    <property type="evidence" value="ECO:0007669"/>
    <property type="project" value="TreeGrafter"/>
</dbReference>
<dbReference type="RefSeq" id="XP_013411477.1">
    <property type="nucleotide sequence ID" value="XM_013556023.2"/>
</dbReference>
<dbReference type="PANTHER" id="PTHR16557:SF2">
    <property type="entry name" value="NUCLEIC ACID DIOXYGENASE ALKBH1"/>
    <property type="match status" value="1"/>
</dbReference>
<keyword evidence="1 5" id="KW-0479">Metal-binding</keyword>
<gene>
    <name evidence="9" type="primary">LOC106174456</name>
</gene>
<dbReference type="Pfam" id="PF13532">
    <property type="entry name" value="2OG-FeII_Oxy_2"/>
    <property type="match status" value="1"/>
</dbReference>
<dbReference type="GO" id="GO:0008198">
    <property type="term" value="F:ferrous iron binding"/>
    <property type="evidence" value="ECO:0007669"/>
    <property type="project" value="TreeGrafter"/>
</dbReference>
<keyword evidence="2 9" id="KW-0223">Dioxygenase</keyword>
<feature type="binding site" evidence="5">
    <location>
        <position position="209"/>
    </location>
    <ligand>
        <name>Fe cation</name>
        <dbReference type="ChEBI" id="CHEBI:24875"/>
        <note>catalytic</note>
    </ligand>
</feature>
<proteinExistence type="predicted"/>
<organism evidence="8 9">
    <name type="scientific">Lingula anatina</name>
    <name type="common">Brachiopod</name>
    <name type="synonym">Lingula unguis</name>
    <dbReference type="NCBI Taxonomy" id="7574"/>
    <lineage>
        <taxon>Eukaryota</taxon>
        <taxon>Metazoa</taxon>
        <taxon>Spiralia</taxon>
        <taxon>Lophotrochozoa</taxon>
        <taxon>Brachiopoda</taxon>
        <taxon>Linguliformea</taxon>
        <taxon>Lingulata</taxon>
        <taxon>Lingulida</taxon>
        <taxon>Linguloidea</taxon>
        <taxon>Lingulidae</taxon>
        <taxon>Lingula</taxon>
    </lineage>
</organism>
<comment type="cofactor">
    <cofactor evidence="5">
        <name>Fe(2+)</name>
        <dbReference type="ChEBI" id="CHEBI:29033"/>
    </cofactor>
    <text evidence="5">Binds 1 Fe(2+) ion per subunit.</text>
</comment>
<feature type="binding site" evidence="5">
    <location>
        <position position="265"/>
    </location>
    <ligand>
        <name>Fe cation</name>
        <dbReference type="ChEBI" id="CHEBI:24875"/>
        <note>catalytic</note>
    </ligand>
</feature>
<dbReference type="GeneID" id="106174456"/>
<dbReference type="SUPFAM" id="SSF51197">
    <property type="entry name" value="Clavaminate synthase-like"/>
    <property type="match status" value="1"/>
</dbReference>
<dbReference type="InterPro" id="IPR027450">
    <property type="entry name" value="AlkB-like"/>
</dbReference>
<evidence type="ECO:0000256" key="6">
    <source>
        <dbReference type="SAM" id="MobiDB-lite"/>
    </source>
</evidence>
<dbReference type="PANTHER" id="PTHR16557">
    <property type="entry name" value="ALKYLATED DNA REPAIR PROTEIN ALKB-RELATED"/>
    <property type="match status" value="1"/>
</dbReference>
<evidence type="ECO:0000256" key="3">
    <source>
        <dbReference type="ARBA" id="ARBA00023002"/>
    </source>
</evidence>
<dbReference type="InParanoid" id="A0A1S3JM76"/>
<evidence type="ECO:0000256" key="1">
    <source>
        <dbReference type="ARBA" id="ARBA00022723"/>
    </source>
</evidence>
<dbReference type="OrthoDB" id="6614653at2759"/>
<evidence type="ECO:0000256" key="5">
    <source>
        <dbReference type="PIRSR" id="PIRSR604574-2"/>
    </source>
</evidence>
<dbReference type="AlphaFoldDB" id="A0A1S3JM76"/>
<dbReference type="GO" id="GO:0035513">
    <property type="term" value="P:oxidative RNA demethylation"/>
    <property type="evidence" value="ECO:0007669"/>
    <property type="project" value="TreeGrafter"/>
</dbReference>
<keyword evidence="4 5" id="KW-0408">Iron</keyword>